<dbReference type="InterPro" id="IPR041545">
    <property type="entry name" value="DUF5601"/>
</dbReference>
<name>A0A9P6HFU4_9AGAM</name>
<dbReference type="PROSITE" id="PS51140">
    <property type="entry name" value="CUE"/>
    <property type="match status" value="1"/>
</dbReference>
<dbReference type="SUPFAM" id="SSF46934">
    <property type="entry name" value="UBA-like"/>
    <property type="match status" value="1"/>
</dbReference>
<protein>
    <recommendedName>
        <fullName evidence="6">VPS9 domain-containing protein</fullName>
    </recommendedName>
</protein>
<feature type="region of interest" description="Disordered" evidence="1">
    <location>
        <begin position="205"/>
        <end position="262"/>
    </location>
</feature>
<dbReference type="GO" id="GO:0031267">
    <property type="term" value="F:small GTPase binding"/>
    <property type="evidence" value="ECO:0007669"/>
    <property type="project" value="TreeGrafter"/>
</dbReference>
<feature type="compositionally biased region" description="Basic and acidic residues" evidence="1">
    <location>
        <begin position="253"/>
        <end position="262"/>
    </location>
</feature>
<dbReference type="PANTHER" id="PTHR23101:SF25">
    <property type="entry name" value="GTPASE-ACTIVATING PROTEIN AND VPS9 DOMAIN-CONTAINING PROTEIN 1"/>
    <property type="match status" value="1"/>
</dbReference>
<evidence type="ECO:0000313" key="5">
    <source>
        <dbReference type="Proteomes" id="UP000736335"/>
    </source>
</evidence>
<dbReference type="CDD" id="cd14279">
    <property type="entry name" value="CUE"/>
    <property type="match status" value="1"/>
</dbReference>
<sequence length="803" mass="87663">MASSSSSNPDLSKVFDSLSLSEKIDPWSRPIDDNDPDDPPLTANPPTTSSNSVHPDNTPPHPDRPPPILSDTSPFSSSSPIVHVDQAVLDEFDPLGTKIEQEAKQAWEQSEHHPPVVPPKSPPVQPELPTQDRPTSPPPTTQPPPPPAPIPVPGPSVSRSTTPSLSGLAAIARNFIPISPVRNPRPLSIDQASVLPSPTVATFGASIRDQGATHKRSQSLGPASRPSNPEAQLRHDDSRPQTPGSAPRTPKSATKDIDKDHPPQFDFQLFLEQIKSKGAEPVAKYLRSFLANFAKRTFTVNDQVKLIHDFLNAKCEVWKAATAAEFDNALEGMEKLVMNRLYDYTFSPQIPRLIPPRQVTTDDLERDRVLAQRMALFGWIEEKHLDVPEEDGSKGFLMFAQQELLKINHYKAPRDKLICVLNCCKVIFGLLKHLQKEGGADSFLPILIFVVLKANPEHMLSNVEFINRFRNPAKLQSEAGYYLSSLMGAISFIETMDHTALSNITQEEFEENIESVVNSLPEDVPGNRPTAQSLLTATAAPNPVISRVGTPISTFHVGEESAEPINGLTPQALGEDAKRLLQKTGDAVSKPLNALGRIFSEALGDAEDQLRFLPFGGDGGQYPGQAQNQPGPTHGQYETPLHQTGGQIQTPYKPRIKRVNSPMTPPLGGGGGGSSQGQQRQSWHESPTRTYTYSNRPLVTSQGDTPGRSPSPAPSKLQSLLGFGFGDAQQQSQTQPQSSSTPDIQILQAEIDRAHRQQSEASKGTLRQIFPEVDEEVLEWVLEGSEGQLERSIEMLLEITSGG</sequence>
<dbReference type="Proteomes" id="UP000736335">
    <property type="component" value="Unassembled WGS sequence"/>
</dbReference>
<dbReference type="InterPro" id="IPR009060">
    <property type="entry name" value="UBA-like_sf"/>
</dbReference>
<dbReference type="AlphaFoldDB" id="A0A9P6HFU4"/>
<dbReference type="EMBL" id="WIUZ02000007">
    <property type="protein sequence ID" value="KAF9785063.1"/>
    <property type="molecule type" value="Genomic_DNA"/>
</dbReference>
<feature type="compositionally biased region" description="Polar residues" evidence="1">
    <location>
        <begin position="641"/>
        <end position="650"/>
    </location>
</feature>
<dbReference type="Gene3D" id="1.10.246.120">
    <property type="match status" value="1"/>
</dbReference>
<dbReference type="GO" id="GO:0005085">
    <property type="term" value="F:guanyl-nucleotide exchange factor activity"/>
    <property type="evidence" value="ECO:0007669"/>
    <property type="project" value="InterPro"/>
</dbReference>
<dbReference type="GO" id="GO:0005829">
    <property type="term" value="C:cytosol"/>
    <property type="evidence" value="ECO:0007669"/>
    <property type="project" value="TreeGrafter"/>
</dbReference>
<feature type="compositionally biased region" description="Basic and acidic residues" evidence="1">
    <location>
        <begin position="99"/>
        <end position="114"/>
    </location>
</feature>
<proteinExistence type="predicted"/>
<keyword evidence="5" id="KW-1185">Reference proteome</keyword>
<feature type="compositionally biased region" description="Pro residues" evidence="1">
    <location>
        <begin position="135"/>
        <end position="154"/>
    </location>
</feature>
<dbReference type="GO" id="GO:0043130">
    <property type="term" value="F:ubiquitin binding"/>
    <property type="evidence" value="ECO:0007669"/>
    <property type="project" value="InterPro"/>
</dbReference>
<evidence type="ECO:0008006" key="6">
    <source>
        <dbReference type="Google" id="ProtNLM"/>
    </source>
</evidence>
<comment type="caution">
    <text evidence="4">The sequence shown here is derived from an EMBL/GenBank/DDBJ whole genome shotgun (WGS) entry which is preliminary data.</text>
</comment>
<dbReference type="SMART" id="SM00546">
    <property type="entry name" value="CUE"/>
    <property type="match status" value="1"/>
</dbReference>
<accession>A0A9P6HFU4</accession>
<feature type="compositionally biased region" description="Pro residues" evidence="1">
    <location>
        <begin position="57"/>
        <end position="68"/>
    </location>
</feature>
<dbReference type="Pfam" id="PF02845">
    <property type="entry name" value="CUE"/>
    <property type="match status" value="1"/>
</dbReference>
<feature type="compositionally biased region" description="Low complexity" evidence="1">
    <location>
        <begin position="70"/>
        <end position="79"/>
    </location>
</feature>
<feature type="domain" description="CUE" evidence="2">
    <location>
        <begin position="758"/>
        <end position="801"/>
    </location>
</feature>
<organism evidence="4 5">
    <name type="scientific">Thelephora terrestris</name>
    <dbReference type="NCBI Taxonomy" id="56493"/>
    <lineage>
        <taxon>Eukaryota</taxon>
        <taxon>Fungi</taxon>
        <taxon>Dikarya</taxon>
        <taxon>Basidiomycota</taxon>
        <taxon>Agaricomycotina</taxon>
        <taxon>Agaricomycetes</taxon>
        <taxon>Thelephorales</taxon>
        <taxon>Thelephoraceae</taxon>
        <taxon>Thelephora</taxon>
    </lineage>
</organism>
<feature type="compositionally biased region" description="Polar residues" evidence="1">
    <location>
        <begin position="688"/>
        <end position="704"/>
    </location>
</feature>
<feature type="compositionally biased region" description="Pro residues" evidence="1">
    <location>
        <begin position="115"/>
        <end position="126"/>
    </location>
</feature>
<reference evidence="4" key="1">
    <citation type="journal article" date="2020" name="Nat. Commun.">
        <title>Large-scale genome sequencing of mycorrhizal fungi provides insights into the early evolution of symbiotic traits.</title>
        <authorList>
            <person name="Miyauchi S."/>
            <person name="Kiss E."/>
            <person name="Kuo A."/>
            <person name="Drula E."/>
            <person name="Kohler A."/>
            <person name="Sanchez-Garcia M."/>
            <person name="Morin E."/>
            <person name="Andreopoulos B."/>
            <person name="Barry K.W."/>
            <person name="Bonito G."/>
            <person name="Buee M."/>
            <person name="Carver A."/>
            <person name="Chen C."/>
            <person name="Cichocki N."/>
            <person name="Clum A."/>
            <person name="Culley D."/>
            <person name="Crous P.W."/>
            <person name="Fauchery L."/>
            <person name="Girlanda M."/>
            <person name="Hayes R.D."/>
            <person name="Keri Z."/>
            <person name="LaButti K."/>
            <person name="Lipzen A."/>
            <person name="Lombard V."/>
            <person name="Magnuson J."/>
            <person name="Maillard F."/>
            <person name="Murat C."/>
            <person name="Nolan M."/>
            <person name="Ohm R.A."/>
            <person name="Pangilinan J."/>
            <person name="Pereira M.F."/>
            <person name="Perotto S."/>
            <person name="Peter M."/>
            <person name="Pfister S."/>
            <person name="Riley R."/>
            <person name="Sitrit Y."/>
            <person name="Stielow J.B."/>
            <person name="Szollosi G."/>
            <person name="Zifcakova L."/>
            <person name="Stursova M."/>
            <person name="Spatafora J.W."/>
            <person name="Tedersoo L."/>
            <person name="Vaario L.M."/>
            <person name="Yamada A."/>
            <person name="Yan M."/>
            <person name="Wang P."/>
            <person name="Xu J."/>
            <person name="Bruns T."/>
            <person name="Baldrian P."/>
            <person name="Vilgalys R."/>
            <person name="Dunand C."/>
            <person name="Henrissat B."/>
            <person name="Grigoriev I.V."/>
            <person name="Hibbett D."/>
            <person name="Nagy L.G."/>
            <person name="Martin F.M."/>
        </authorList>
    </citation>
    <scope>NUCLEOTIDE SEQUENCE</scope>
    <source>
        <strain evidence="4">UH-Tt-Lm1</strain>
    </source>
</reference>
<dbReference type="OrthoDB" id="300289at2759"/>
<reference evidence="4" key="2">
    <citation type="submission" date="2020-11" db="EMBL/GenBank/DDBJ databases">
        <authorList>
            <consortium name="DOE Joint Genome Institute"/>
            <person name="Kuo A."/>
            <person name="Miyauchi S."/>
            <person name="Kiss E."/>
            <person name="Drula E."/>
            <person name="Kohler A."/>
            <person name="Sanchez-Garcia M."/>
            <person name="Andreopoulos B."/>
            <person name="Barry K.W."/>
            <person name="Bonito G."/>
            <person name="Buee M."/>
            <person name="Carver A."/>
            <person name="Chen C."/>
            <person name="Cichocki N."/>
            <person name="Clum A."/>
            <person name="Culley D."/>
            <person name="Crous P.W."/>
            <person name="Fauchery L."/>
            <person name="Girlanda M."/>
            <person name="Hayes R."/>
            <person name="Keri Z."/>
            <person name="Labutti K."/>
            <person name="Lipzen A."/>
            <person name="Lombard V."/>
            <person name="Magnuson J."/>
            <person name="Maillard F."/>
            <person name="Morin E."/>
            <person name="Murat C."/>
            <person name="Nolan M."/>
            <person name="Ohm R."/>
            <person name="Pangilinan J."/>
            <person name="Pereira M."/>
            <person name="Perotto S."/>
            <person name="Peter M."/>
            <person name="Riley R."/>
            <person name="Sitrit Y."/>
            <person name="Stielow B."/>
            <person name="Szollosi G."/>
            <person name="Zifcakova L."/>
            <person name="Stursova M."/>
            <person name="Spatafora J.W."/>
            <person name="Tedersoo L."/>
            <person name="Vaario L.-M."/>
            <person name="Yamada A."/>
            <person name="Yan M."/>
            <person name="Wang P."/>
            <person name="Xu J."/>
            <person name="Bruns T."/>
            <person name="Baldrian P."/>
            <person name="Vilgalys R."/>
            <person name="Henrissat B."/>
            <person name="Grigoriev I.V."/>
            <person name="Hibbett D."/>
            <person name="Nagy L.G."/>
            <person name="Martin F.M."/>
        </authorList>
    </citation>
    <scope>NUCLEOTIDE SEQUENCE</scope>
    <source>
        <strain evidence="4">UH-Tt-Lm1</strain>
    </source>
</reference>
<evidence type="ECO:0000259" key="2">
    <source>
        <dbReference type="PROSITE" id="PS51140"/>
    </source>
</evidence>
<dbReference type="PANTHER" id="PTHR23101">
    <property type="entry name" value="RAB GDP/GTP EXCHANGE FACTOR"/>
    <property type="match status" value="1"/>
</dbReference>
<feature type="compositionally biased region" description="Basic and acidic residues" evidence="1">
    <location>
        <begin position="22"/>
        <end position="32"/>
    </location>
</feature>
<dbReference type="SUPFAM" id="SSF109993">
    <property type="entry name" value="VPS9 domain"/>
    <property type="match status" value="1"/>
</dbReference>
<feature type="domain" description="VPS9" evidence="3">
    <location>
        <begin position="364"/>
        <end position="502"/>
    </location>
</feature>
<dbReference type="InterPro" id="IPR003892">
    <property type="entry name" value="CUE"/>
</dbReference>
<dbReference type="GO" id="GO:0016192">
    <property type="term" value="P:vesicle-mediated transport"/>
    <property type="evidence" value="ECO:0007669"/>
    <property type="project" value="InterPro"/>
</dbReference>
<dbReference type="Pfam" id="PF18151">
    <property type="entry name" value="DUF5601"/>
    <property type="match status" value="1"/>
</dbReference>
<dbReference type="PROSITE" id="PS51205">
    <property type="entry name" value="VPS9"/>
    <property type="match status" value="1"/>
</dbReference>
<evidence type="ECO:0000313" key="4">
    <source>
        <dbReference type="EMBL" id="KAF9785063.1"/>
    </source>
</evidence>
<dbReference type="Gene3D" id="1.20.1050.80">
    <property type="entry name" value="VPS9 domain"/>
    <property type="match status" value="1"/>
</dbReference>
<dbReference type="InterPro" id="IPR045046">
    <property type="entry name" value="Vps9-like"/>
</dbReference>
<dbReference type="Gene3D" id="1.10.8.10">
    <property type="entry name" value="DNA helicase RuvA subunit, C-terminal domain"/>
    <property type="match status" value="1"/>
</dbReference>
<evidence type="ECO:0000259" key="3">
    <source>
        <dbReference type="PROSITE" id="PS51205"/>
    </source>
</evidence>
<dbReference type="GO" id="GO:0030139">
    <property type="term" value="C:endocytic vesicle"/>
    <property type="evidence" value="ECO:0007669"/>
    <property type="project" value="TreeGrafter"/>
</dbReference>
<feature type="compositionally biased region" description="Polar residues" evidence="1">
    <location>
        <begin position="218"/>
        <end position="230"/>
    </location>
</feature>
<dbReference type="InterPro" id="IPR003123">
    <property type="entry name" value="VPS9"/>
</dbReference>
<dbReference type="Pfam" id="PF02204">
    <property type="entry name" value="VPS9"/>
    <property type="match status" value="1"/>
</dbReference>
<gene>
    <name evidence="4" type="ORF">BJ322DRAFT_1005805</name>
</gene>
<dbReference type="InterPro" id="IPR037191">
    <property type="entry name" value="VPS9_dom_sf"/>
</dbReference>
<feature type="region of interest" description="Disordered" evidence="1">
    <location>
        <begin position="611"/>
        <end position="720"/>
    </location>
</feature>
<evidence type="ECO:0000256" key="1">
    <source>
        <dbReference type="SAM" id="MobiDB-lite"/>
    </source>
</evidence>
<dbReference type="SMART" id="SM00167">
    <property type="entry name" value="VPS9"/>
    <property type="match status" value="1"/>
</dbReference>
<feature type="region of interest" description="Disordered" evidence="1">
    <location>
        <begin position="22"/>
        <end position="165"/>
    </location>
</feature>